<dbReference type="InterPro" id="IPR029063">
    <property type="entry name" value="SAM-dependent_MTases_sf"/>
</dbReference>
<gene>
    <name evidence="7" type="primary">rsmB</name>
    <name evidence="7" type="ORF">CARN1_1565</name>
</gene>
<dbReference type="CDD" id="cd02440">
    <property type="entry name" value="AdoMet_MTases"/>
    <property type="match status" value="1"/>
</dbReference>
<accession>E6PFK4</accession>
<comment type="similarity">
    <text evidence="1">Belongs to the class I-like SAM-binding methyltransferase superfamily. RsmB/NOP family.</text>
</comment>
<protein>
    <submittedName>
        <fullName evidence="7">RNA-binding Sun protein 16S rRNA m5C967 methyltransferase, S-adenosyl-L-methionine-dependent</fullName>
        <ecNumber evidence="7">2.1.1.-</ecNumber>
    </submittedName>
</protein>
<dbReference type="SUPFAM" id="SSF48013">
    <property type="entry name" value="NusB-like"/>
    <property type="match status" value="1"/>
</dbReference>
<sequence>MSAREVALLVLRDVFPVEPGVEARPAQAALAYRAQRGKLDARDRRFATELSYGAIKMRRALDDALRPFLKERAKTLPSTIQELLRLAVYELRYTQPDVHATLFEWVNLAKRYGHQGLGSLVNAVLRSYLREPTPAPQRENYVDIDDYYGALYSLPTWLVRRWHARFGDATIERICREANDPAAHALVGLGKADEVLELMASRGMEASRSALARDAVLVRASESAALDLVESETLPFWMQSESSAAIVDLLDPQVGERILDCCSGRGNKALQIGVRIGPSGSLTCVDRDARKIALLQRRFEGFTRFAELPVPAIVVGDAAEPALVPPEMLFDRVLLDAPCTALGVIARHPEARWRRRPEDVERMAVLQAALLSAVSAHVKPGGRIVYAVCSTDERESSNIIDAFLADADFARVPAAQPFAAFCDTNGDLLTAPVDGRDGFFAACLERAR</sequence>
<dbReference type="GO" id="GO:0006355">
    <property type="term" value="P:regulation of DNA-templated transcription"/>
    <property type="evidence" value="ECO:0007669"/>
    <property type="project" value="InterPro"/>
</dbReference>
<dbReference type="PRINTS" id="PR02008">
    <property type="entry name" value="RCMTFAMILY"/>
</dbReference>
<evidence type="ECO:0000256" key="4">
    <source>
        <dbReference type="ARBA" id="ARBA00022691"/>
    </source>
</evidence>
<dbReference type="PROSITE" id="PS01153">
    <property type="entry name" value="NOL1_NOP2_SUN"/>
    <property type="match status" value="1"/>
</dbReference>
<dbReference type="AlphaFoldDB" id="E6PFK4"/>
<dbReference type="InterPro" id="IPR001678">
    <property type="entry name" value="MeTrfase_RsmB-F_NOP2_dom"/>
</dbReference>
<keyword evidence="3 7" id="KW-0808">Transferase</keyword>
<comment type="caution">
    <text evidence="7">The sequence shown here is derived from an EMBL/GenBank/DDBJ whole genome shotgun (WGS) entry which is preliminary data.</text>
</comment>
<dbReference type="Pfam" id="PF01029">
    <property type="entry name" value="NusB"/>
    <property type="match status" value="1"/>
</dbReference>
<evidence type="ECO:0000256" key="1">
    <source>
        <dbReference type="ARBA" id="ARBA00007494"/>
    </source>
</evidence>
<keyword evidence="5" id="KW-0694">RNA-binding</keyword>
<dbReference type="Gene3D" id="1.10.940.10">
    <property type="entry name" value="NusB-like"/>
    <property type="match status" value="1"/>
</dbReference>
<dbReference type="GO" id="GO:0008173">
    <property type="term" value="F:RNA methyltransferase activity"/>
    <property type="evidence" value="ECO:0007669"/>
    <property type="project" value="InterPro"/>
</dbReference>
<name>E6PFK4_9ZZZZ</name>
<evidence type="ECO:0000313" key="7">
    <source>
        <dbReference type="EMBL" id="CBH75240.1"/>
    </source>
</evidence>
<dbReference type="PROSITE" id="PS51686">
    <property type="entry name" value="SAM_MT_RSMB_NOP"/>
    <property type="match status" value="1"/>
</dbReference>
<dbReference type="SUPFAM" id="SSF53335">
    <property type="entry name" value="S-adenosyl-L-methionine-dependent methyltransferases"/>
    <property type="match status" value="1"/>
</dbReference>
<dbReference type="Pfam" id="PF22458">
    <property type="entry name" value="RsmF-B_ferredox"/>
    <property type="match status" value="1"/>
</dbReference>
<feature type="domain" description="SAM-dependent MTase RsmB/NOP-type" evidence="6">
    <location>
        <begin position="171"/>
        <end position="447"/>
    </location>
</feature>
<evidence type="ECO:0000256" key="3">
    <source>
        <dbReference type="ARBA" id="ARBA00022679"/>
    </source>
</evidence>
<dbReference type="Gene3D" id="3.40.50.150">
    <property type="entry name" value="Vaccinia Virus protein VP39"/>
    <property type="match status" value="1"/>
</dbReference>
<dbReference type="Pfam" id="PF01189">
    <property type="entry name" value="Methyltr_RsmB-F"/>
    <property type="match status" value="1"/>
</dbReference>
<evidence type="ECO:0000259" key="6">
    <source>
        <dbReference type="PROSITE" id="PS51686"/>
    </source>
</evidence>
<dbReference type="InterPro" id="IPR035926">
    <property type="entry name" value="NusB-like_sf"/>
</dbReference>
<dbReference type="InterPro" id="IPR006027">
    <property type="entry name" value="NusB_RsmB_TIM44"/>
</dbReference>
<keyword evidence="4" id="KW-0949">S-adenosyl-L-methionine</keyword>
<dbReference type="EC" id="2.1.1.-" evidence="7"/>
<proteinExistence type="inferred from homology"/>
<reference evidence="7" key="1">
    <citation type="submission" date="2009-10" db="EMBL/GenBank/DDBJ databases">
        <title>Diversity of trophic interactions inside an arsenic-rich microbial ecosystem.</title>
        <authorList>
            <person name="Bertin P.N."/>
            <person name="Heinrich-Salmeron A."/>
            <person name="Pelletier E."/>
            <person name="Goulhen-Chollet F."/>
            <person name="Arsene-Ploetze F."/>
            <person name="Gallien S."/>
            <person name="Calteau A."/>
            <person name="Vallenet D."/>
            <person name="Casiot C."/>
            <person name="Chane-Woon-Ming B."/>
            <person name="Giloteaux L."/>
            <person name="Barakat M."/>
            <person name="Bonnefoy V."/>
            <person name="Bruneel O."/>
            <person name="Chandler M."/>
            <person name="Cleiss J."/>
            <person name="Duran R."/>
            <person name="Elbaz-Poulichet F."/>
            <person name="Fonknechten N."/>
            <person name="Lauga B."/>
            <person name="Mornico D."/>
            <person name="Ortet P."/>
            <person name="Schaeffer C."/>
            <person name="Siguier P."/>
            <person name="Alexander Thil Smith A."/>
            <person name="Van Dorsselaer A."/>
            <person name="Weissenbach J."/>
            <person name="Medigue C."/>
            <person name="Le Paslier D."/>
        </authorList>
    </citation>
    <scope>NUCLEOTIDE SEQUENCE</scope>
</reference>
<dbReference type="InterPro" id="IPR049560">
    <property type="entry name" value="MeTrfase_RsmB-F_NOP2_cat"/>
</dbReference>
<dbReference type="EMBL" id="CABL01000006">
    <property type="protein sequence ID" value="CBH75240.1"/>
    <property type="molecule type" value="Genomic_DNA"/>
</dbReference>
<dbReference type="InterPro" id="IPR018314">
    <property type="entry name" value="RsmB/NOL1/NOP2-like_CS"/>
</dbReference>
<dbReference type="InterPro" id="IPR054728">
    <property type="entry name" value="RsmB-like_ferredoxin"/>
</dbReference>
<organism evidence="7">
    <name type="scientific">mine drainage metagenome</name>
    <dbReference type="NCBI Taxonomy" id="410659"/>
    <lineage>
        <taxon>unclassified sequences</taxon>
        <taxon>metagenomes</taxon>
        <taxon>ecological metagenomes</taxon>
    </lineage>
</organism>
<keyword evidence="2 7" id="KW-0489">Methyltransferase</keyword>
<dbReference type="PANTHER" id="PTHR22807:SF61">
    <property type="entry name" value="NOL1_NOP2_SUN FAMILY PROTEIN _ ANTITERMINATION NUSB DOMAIN-CONTAINING PROTEIN"/>
    <property type="match status" value="1"/>
</dbReference>
<dbReference type="PANTHER" id="PTHR22807">
    <property type="entry name" value="NOP2 YEAST -RELATED NOL1/NOP2/FMU SUN DOMAIN-CONTAINING"/>
    <property type="match status" value="1"/>
</dbReference>
<dbReference type="InterPro" id="IPR023267">
    <property type="entry name" value="RCMT"/>
</dbReference>
<dbReference type="GO" id="GO:0003723">
    <property type="term" value="F:RNA binding"/>
    <property type="evidence" value="ECO:0007669"/>
    <property type="project" value="UniProtKB-KW"/>
</dbReference>
<evidence type="ECO:0000256" key="5">
    <source>
        <dbReference type="ARBA" id="ARBA00022884"/>
    </source>
</evidence>
<dbReference type="GO" id="GO:0001510">
    <property type="term" value="P:RNA methylation"/>
    <property type="evidence" value="ECO:0007669"/>
    <property type="project" value="InterPro"/>
</dbReference>
<evidence type="ECO:0000256" key="2">
    <source>
        <dbReference type="ARBA" id="ARBA00022603"/>
    </source>
</evidence>